<name>A0A8S2Y4P8_9BILA</name>
<dbReference type="EMBL" id="CAJOBH010091459">
    <property type="protein sequence ID" value="CAF4567331.1"/>
    <property type="molecule type" value="Genomic_DNA"/>
</dbReference>
<dbReference type="AlphaFoldDB" id="A0A8S2Y4P8"/>
<sequence length="31" mass="3662">MPDLNRFRRLPTVLPPIMNREVDSPTRSKKP</sequence>
<feature type="region of interest" description="Disordered" evidence="1">
    <location>
        <begin position="1"/>
        <end position="31"/>
    </location>
</feature>
<comment type="caution">
    <text evidence="2">The sequence shown here is derived from an EMBL/GenBank/DDBJ whole genome shotgun (WGS) entry which is preliminary data.</text>
</comment>
<dbReference type="Proteomes" id="UP000681720">
    <property type="component" value="Unassembled WGS sequence"/>
</dbReference>
<feature type="compositionally biased region" description="Basic and acidic residues" evidence="1">
    <location>
        <begin position="20"/>
        <end position="31"/>
    </location>
</feature>
<accession>A0A8S2Y4P8</accession>
<dbReference type="EMBL" id="CAJOBJ010089182">
    <property type="protein sequence ID" value="CAF4534092.1"/>
    <property type="molecule type" value="Genomic_DNA"/>
</dbReference>
<evidence type="ECO:0000313" key="2">
    <source>
        <dbReference type="EMBL" id="CAF4534092.1"/>
    </source>
</evidence>
<proteinExistence type="predicted"/>
<protein>
    <submittedName>
        <fullName evidence="2">Uncharacterized protein</fullName>
    </submittedName>
</protein>
<organism evidence="2 5">
    <name type="scientific">Rotaria magnacalcarata</name>
    <dbReference type="NCBI Taxonomy" id="392030"/>
    <lineage>
        <taxon>Eukaryota</taxon>
        <taxon>Metazoa</taxon>
        <taxon>Spiralia</taxon>
        <taxon>Gnathifera</taxon>
        <taxon>Rotifera</taxon>
        <taxon>Eurotatoria</taxon>
        <taxon>Bdelloidea</taxon>
        <taxon>Philodinida</taxon>
        <taxon>Philodinidae</taxon>
        <taxon>Rotaria</taxon>
    </lineage>
</organism>
<evidence type="ECO:0000313" key="3">
    <source>
        <dbReference type="EMBL" id="CAF4567331.1"/>
    </source>
</evidence>
<evidence type="ECO:0000313" key="4">
    <source>
        <dbReference type="EMBL" id="CAF4728549.1"/>
    </source>
</evidence>
<evidence type="ECO:0000256" key="1">
    <source>
        <dbReference type="SAM" id="MobiDB-lite"/>
    </source>
</evidence>
<gene>
    <name evidence="3" type="ORF">BYL167_LOCUS38762</name>
    <name evidence="4" type="ORF">BYL167_LOCUS45176</name>
    <name evidence="2" type="ORF">GIL414_LOCUS36143</name>
</gene>
<reference evidence="2" key="1">
    <citation type="submission" date="2021-02" db="EMBL/GenBank/DDBJ databases">
        <authorList>
            <person name="Nowell W R."/>
        </authorList>
    </citation>
    <scope>NUCLEOTIDE SEQUENCE</scope>
</reference>
<dbReference type="EMBL" id="CAJOBH010124539">
    <property type="protein sequence ID" value="CAF4728549.1"/>
    <property type="molecule type" value="Genomic_DNA"/>
</dbReference>
<feature type="non-terminal residue" evidence="2">
    <location>
        <position position="31"/>
    </location>
</feature>
<dbReference type="Proteomes" id="UP000681967">
    <property type="component" value="Unassembled WGS sequence"/>
</dbReference>
<evidence type="ECO:0000313" key="5">
    <source>
        <dbReference type="Proteomes" id="UP000681720"/>
    </source>
</evidence>